<reference evidence="8 9" key="1">
    <citation type="submission" date="2020-08" db="EMBL/GenBank/DDBJ databases">
        <title>The genome sequence of Novosphingobium flavum 4Y4.</title>
        <authorList>
            <person name="Liu Y."/>
        </authorList>
    </citation>
    <scope>NUCLEOTIDE SEQUENCE [LARGE SCALE GENOMIC DNA]</scope>
    <source>
        <strain evidence="8 9">4Y4</strain>
    </source>
</reference>
<dbReference type="InterPro" id="IPR036188">
    <property type="entry name" value="FAD/NAD-bd_sf"/>
</dbReference>
<gene>
    <name evidence="8" type="ORF">H7F49_18000</name>
</gene>
<evidence type="ECO:0000256" key="5">
    <source>
        <dbReference type="ARBA" id="ARBA00023002"/>
    </source>
</evidence>
<comment type="caution">
    <text evidence="8">The sequence shown here is derived from an EMBL/GenBank/DDBJ whole genome shotgun (WGS) entry which is preliminary data.</text>
</comment>
<dbReference type="PANTHER" id="PTHR42784">
    <property type="entry name" value="PYRANOSE 2-OXIDASE"/>
    <property type="match status" value="1"/>
</dbReference>
<dbReference type="SUPFAM" id="SSF51905">
    <property type="entry name" value="FAD/NAD(P)-binding domain"/>
    <property type="match status" value="1"/>
</dbReference>
<dbReference type="EMBL" id="JACLAU010000058">
    <property type="protein sequence ID" value="MBC2653577.1"/>
    <property type="molecule type" value="Genomic_DNA"/>
</dbReference>
<dbReference type="GO" id="GO:0050660">
    <property type="term" value="F:flavin adenine dinucleotide binding"/>
    <property type="evidence" value="ECO:0007669"/>
    <property type="project" value="InterPro"/>
</dbReference>
<comment type="similarity">
    <text evidence="2">Belongs to the GMC oxidoreductase family.</text>
</comment>
<keyword evidence="3" id="KW-0285">Flavoprotein</keyword>
<dbReference type="AlphaFoldDB" id="A0A7X1FAT9"/>
<organism evidence="8 9">
    <name type="scientific">Novosphingobium aerophilum</name>
    <dbReference type="NCBI Taxonomy" id="2839843"/>
    <lineage>
        <taxon>Bacteria</taxon>
        <taxon>Pseudomonadati</taxon>
        <taxon>Pseudomonadota</taxon>
        <taxon>Alphaproteobacteria</taxon>
        <taxon>Sphingomonadales</taxon>
        <taxon>Sphingomonadaceae</taxon>
        <taxon>Novosphingobium</taxon>
    </lineage>
</organism>
<evidence type="ECO:0000313" key="8">
    <source>
        <dbReference type="EMBL" id="MBC2653577.1"/>
    </source>
</evidence>
<feature type="domain" description="Glucose-methanol-choline oxidoreductase N-terminal" evidence="6">
    <location>
        <begin position="16"/>
        <end position="336"/>
    </location>
</feature>
<dbReference type="InterPro" id="IPR007867">
    <property type="entry name" value="GMC_OxRtase_C"/>
</dbReference>
<evidence type="ECO:0000256" key="1">
    <source>
        <dbReference type="ARBA" id="ARBA00001974"/>
    </source>
</evidence>
<proteinExistence type="inferred from homology"/>
<keyword evidence="9" id="KW-1185">Reference proteome</keyword>
<dbReference type="SUPFAM" id="SSF54373">
    <property type="entry name" value="FAD-linked reductases, C-terminal domain"/>
    <property type="match status" value="1"/>
</dbReference>
<evidence type="ECO:0000259" key="6">
    <source>
        <dbReference type="Pfam" id="PF00732"/>
    </source>
</evidence>
<feature type="domain" description="Glucose-methanol-choline oxidoreductase C-terminal" evidence="7">
    <location>
        <begin position="428"/>
        <end position="547"/>
    </location>
</feature>
<dbReference type="Gene3D" id="3.50.50.60">
    <property type="entry name" value="FAD/NAD(P)-binding domain"/>
    <property type="match status" value="2"/>
</dbReference>
<evidence type="ECO:0000256" key="3">
    <source>
        <dbReference type="ARBA" id="ARBA00022630"/>
    </source>
</evidence>
<dbReference type="GO" id="GO:0016614">
    <property type="term" value="F:oxidoreductase activity, acting on CH-OH group of donors"/>
    <property type="evidence" value="ECO:0007669"/>
    <property type="project" value="InterPro"/>
</dbReference>
<dbReference type="PANTHER" id="PTHR42784:SF1">
    <property type="entry name" value="PYRANOSE 2-OXIDASE"/>
    <property type="match status" value="1"/>
</dbReference>
<dbReference type="Pfam" id="PF00732">
    <property type="entry name" value="GMC_oxred_N"/>
    <property type="match status" value="1"/>
</dbReference>
<dbReference type="InterPro" id="IPR051473">
    <property type="entry name" value="P2Ox-like"/>
</dbReference>
<name>A0A7X1FAT9_9SPHN</name>
<evidence type="ECO:0000313" key="9">
    <source>
        <dbReference type="Proteomes" id="UP000520156"/>
    </source>
</evidence>
<comment type="cofactor">
    <cofactor evidence="1">
        <name>FAD</name>
        <dbReference type="ChEBI" id="CHEBI:57692"/>
    </cofactor>
</comment>
<dbReference type="Proteomes" id="UP000520156">
    <property type="component" value="Unassembled WGS sequence"/>
</dbReference>
<dbReference type="Pfam" id="PF05199">
    <property type="entry name" value="GMC_oxred_C"/>
    <property type="match status" value="1"/>
</dbReference>
<keyword evidence="5" id="KW-0560">Oxidoreductase</keyword>
<evidence type="ECO:0000259" key="7">
    <source>
        <dbReference type="Pfam" id="PF05199"/>
    </source>
</evidence>
<accession>A0A7X1FAT9</accession>
<sequence>MQFDAIVIGSGMSGGIAAKELCEQGLKVLLLERGYDIDPAKDYTDMKMPWEFPDMNMVPEEEVARDYAVQSQCYAFNVSNKHMWVKDSDHPYTTPEGKPFTWIRGYHTGGRSIMWGRQTYRWSDIDFEANKKDGFGVDWPIRYADIAPWYDKIEEFIGVAGTYENLPQLPDGKFLPGWELNDGEKFLKAAVEAKFPGRKIIIGRNANLSEAREQHTELGRGPCQNRSICDRGCSFGAMHSSLTSSLPAARRTGNLTLVTNAIVHSIVQDPKTGKATGVRVIDRVTKVGKTYEAKVFFLNASTINSAAILLNSANEANPRGLANGSDQVGRNLMDHMYALTTVGMLPGAPKDSYYKGRRPTGIYIPRYRNVTEESDGYVRGYGYQGGAMRMTGKSIAGRPGVIGAEFKDGMHKFGPWMAFISGFGEMLPNPENRVTLDPAKKDQWGMALPHIDCKMGPNEHKMVKQIMGDAKAMVEAAGGFVVAQADEMGTPGLGIHEMGTARMGHDPKTSVLNKFNQAHEVPNLFCTDGAAMASSACVNPSLTYMALSARAAHHAVERLKEGSI</sequence>
<keyword evidence="4" id="KW-0274">FAD</keyword>
<protein>
    <submittedName>
        <fullName evidence="8">GMC family oxidoreductase</fullName>
    </submittedName>
</protein>
<evidence type="ECO:0000256" key="2">
    <source>
        <dbReference type="ARBA" id="ARBA00010790"/>
    </source>
</evidence>
<dbReference type="InterPro" id="IPR000172">
    <property type="entry name" value="GMC_OxRdtase_N"/>
</dbReference>
<dbReference type="RefSeq" id="WP_185684950.1">
    <property type="nucleotide sequence ID" value="NZ_JACLAU010000058.1"/>
</dbReference>
<evidence type="ECO:0000256" key="4">
    <source>
        <dbReference type="ARBA" id="ARBA00022827"/>
    </source>
</evidence>